<reference evidence="2 3" key="1">
    <citation type="journal article" date="2019" name="Commun. Biol.">
        <title>The bagworm genome reveals a unique fibroin gene that provides high tensile strength.</title>
        <authorList>
            <person name="Kono N."/>
            <person name="Nakamura H."/>
            <person name="Ohtoshi R."/>
            <person name="Tomita M."/>
            <person name="Numata K."/>
            <person name="Arakawa K."/>
        </authorList>
    </citation>
    <scope>NUCLEOTIDE SEQUENCE [LARGE SCALE GENOMIC DNA]</scope>
</reference>
<evidence type="ECO:0000256" key="1">
    <source>
        <dbReference type="SAM" id="MobiDB-lite"/>
    </source>
</evidence>
<sequence>MARNYDAALTYGVTRFQSRSENDSIANSPSPSASAGRRRTADIAAPILTKTAPAVPRRRRRREREPSSDGKFTTRITLPVPSRESCGQLPRSTSIDSVVEAVYARRAEPPPPIVPRADRALSLVSPAVGRRAKGQRGQAADNDRNILAYNTESNTDTAPRDWLSVLFAKINVGDSNQIV</sequence>
<dbReference type="EMBL" id="BGZK01000113">
    <property type="protein sequence ID" value="GBP19923.1"/>
    <property type="molecule type" value="Genomic_DNA"/>
</dbReference>
<comment type="caution">
    <text evidence="2">The sequence shown here is derived from an EMBL/GenBank/DDBJ whole genome shotgun (WGS) entry which is preliminary data.</text>
</comment>
<evidence type="ECO:0000313" key="3">
    <source>
        <dbReference type="Proteomes" id="UP000299102"/>
    </source>
</evidence>
<protein>
    <submittedName>
        <fullName evidence="2">Uncharacterized protein</fullName>
    </submittedName>
</protein>
<dbReference type="Proteomes" id="UP000299102">
    <property type="component" value="Unassembled WGS sequence"/>
</dbReference>
<dbReference type="AlphaFoldDB" id="A0A4C1U0N7"/>
<feature type="compositionally biased region" description="Polar residues" evidence="1">
    <location>
        <begin position="16"/>
        <end position="27"/>
    </location>
</feature>
<gene>
    <name evidence="2" type="ORF">EVAR_11313_1</name>
</gene>
<name>A0A4C1U0N7_EUMVA</name>
<evidence type="ECO:0000313" key="2">
    <source>
        <dbReference type="EMBL" id="GBP19923.1"/>
    </source>
</evidence>
<dbReference type="OrthoDB" id="8195429at2759"/>
<keyword evidence="3" id="KW-1185">Reference proteome</keyword>
<proteinExistence type="predicted"/>
<accession>A0A4C1U0N7</accession>
<feature type="region of interest" description="Disordered" evidence="1">
    <location>
        <begin position="16"/>
        <end position="92"/>
    </location>
</feature>
<organism evidence="2 3">
    <name type="scientific">Eumeta variegata</name>
    <name type="common">Bagworm moth</name>
    <name type="synonym">Eumeta japonica</name>
    <dbReference type="NCBI Taxonomy" id="151549"/>
    <lineage>
        <taxon>Eukaryota</taxon>
        <taxon>Metazoa</taxon>
        <taxon>Ecdysozoa</taxon>
        <taxon>Arthropoda</taxon>
        <taxon>Hexapoda</taxon>
        <taxon>Insecta</taxon>
        <taxon>Pterygota</taxon>
        <taxon>Neoptera</taxon>
        <taxon>Endopterygota</taxon>
        <taxon>Lepidoptera</taxon>
        <taxon>Glossata</taxon>
        <taxon>Ditrysia</taxon>
        <taxon>Tineoidea</taxon>
        <taxon>Psychidae</taxon>
        <taxon>Oiketicinae</taxon>
        <taxon>Eumeta</taxon>
    </lineage>
</organism>